<proteinExistence type="predicted"/>
<keyword evidence="3" id="KW-1185">Reference proteome</keyword>
<dbReference type="EMBL" id="JAYMYS010000008">
    <property type="protein sequence ID" value="KAK7384896.1"/>
    <property type="molecule type" value="Genomic_DNA"/>
</dbReference>
<dbReference type="SMART" id="SM00439">
    <property type="entry name" value="BAH"/>
    <property type="match status" value="1"/>
</dbReference>
<evidence type="ECO:0000313" key="3">
    <source>
        <dbReference type="Proteomes" id="UP001386955"/>
    </source>
</evidence>
<evidence type="ECO:0000313" key="2">
    <source>
        <dbReference type="EMBL" id="KAK7384896.1"/>
    </source>
</evidence>
<reference evidence="2 3" key="1">
    <citation type="submission" date="2024-01" db="EMBL/GenBank/DDBJ databases">
        <title>The genomes of 5 underutilized Papilionoideae crops provide insights into root nodulation and disease resistanc.</title>
        <authorList>
            <person name="Jiang F."/>
        </authorList>
    </citation>
    <scope>NUCLEOTIDE SEQUENCE [LARGE SCALE GENOMIC DNA]</scope>
    <source>
        <strain evidence="2">DUOXIRENSHENG_FW03</strain>
        <tissue evidence="2">Leaves</tissue>
    </source>
</reference>
<sequence length="168" mass="19060">MAEGESTITEELEFAWGKKRGKGGKRKDVQFYESFTLEGVEYALNDAVCLQNAVAGDPHVGRLIKIWENRDGSRKVKVQWFFRPQDIRAFLCGVHFRPNELFLACGDGKGFANVNPLETIVDKCNVLHVRDTGNPHSNESDADFVFFRFFDVVQRKVVDQMDDKAAEA</sequence>
<evidence type="ECO:0000259" key="1">
    <source>
        <dbReference type="PROSITE" id="PS51038"/>
    </source>
</evidence>
<dbReference type="PANTHER" id="PTHR47073">
    <property type="entry name" value="PROTEIN ANTI-SILENCING 1"/>
    <property type="match status" value="1"/>
</dbReference>
<protein>
    <recommendedName>
        <fullName evidence="1">BAH domain-containing protein</fullName>
    </recommendedName>
</protein>
<organism evidence="2 3">
    <name type="scientific">Psophocarpus tetragonolobus</name>
    <name type="common">Winged bean</name>
    <name type="synonym">Dolichos tetragonolobus</name>
    <dbReference type="NCBI Taxonomy" id="3891"/>
    <lineage>
        <taxon>Eukaryota</taxon>
        <taxon>Viridiplantae</taxon>
        <taxon>Streptophyta</taxon>
        <taxon>Embryophyta</taxon>
        <taxon>Tracheophyta</taxon>
        <taxon>Spermatophyta</taxon>
        <taxon>Magnoliopsida</taxon>
        <taxon>eudicotyledons</taxon>
        <taxon>Gunneridae</taxon>
        <taxon>Pentapetalae</taxon>
        <taxon>rosids</taxon>
        <taxon>fabids</taxon>
        <taxon>Fabales</taxon>
        <taxon>Fabaceae</taxon>
        <taxon>Papilionoideae</taxon>
        <taxon>50 kb inversion clade</taxon>
        <taxon>NPAAA clade</taxon>
        <taxon>indigoferoid/millettioid clade</taxon>
        <taxon>Phaseoleae</taxon>
        <taxon>Psophocarpus</taxon>
    </lineage>
</organism>
<name>A0AAN9RXL7_PSOTE</name>
<dbReference type="FunFam" id="2.30.30.490:FF:000017">
    <property type="entry name" value="Bromo-adjacent homology (BAH) domain-containing protein"/>
    <property type="match status" value="1"/>
</dbReference>
<gene>
    <name evidence="2" type="ORF">VNO78_30599</name>
</gene>
<dbReference type="AlphaFoldDB" id="A0AAN9RXL7"/>
<dbReference type="InterPro" id="IPR001025">
    <property type="entry name" value="BAH_dom"/>
</dbReference>
<dbReference type="GO" id="GO:0003682">
    <property type="term" value="F:chromatin binding"/>
    <property type="evidence" value="ECO:0007669"/>
    <property type="project" value="InterPro"/>
</dbReference>
<dbReference type="PROSITE" id="PS51038">
    <property type="entry name" value="BAH"/>
    <property type="match status" value="1"/>
</dbReference>
<dbReference type="GO" id="GO:0003723">
    <property type="term" value="F:RNA binding"/>
    <property type="evidence" value="ECO:0007669"/>
    <property type="project" value="TreeGrafter"/>
</dbReference>
<feature type="domain" description="BAH" evidence="1">
    <location>
        <begin position="40"/>
        <end position="161"/>
    </location>
</feature>
<dbReference type="Pfam" id="PF01426">
    <property type="entry name" value="BAH"/>
    <property type="match status" value="1"/>
</dbReference>
<dbReference type="InterPro" id="IPR043151">
    <property type="entry name" value="BAH_sf"/>
</dbReference>
<accession>A0AAN9RXL7</accession>
<dbReference type="Gene3D" id="2.30.30.490">
    <property type="match status" value="1"/>
</dbReference>
<comment type="caution">
    <text evidence="2">The sequence shown here is derived from an EMBL/GenBank/DDBJ whole genome shotgun (WGS) entry which is preliminary data.</text>
</comment>
<dbReference type="PANTHER" id="PTHR47073:SF2">
    <property type="entry name" value="PROTEIN ANTI-SILENCING 1"/>
    <property type="match status" value="1"/>
</dbReference>
<dbReference type="Proteomes" id="UP001386955">
    <property type="component" value="Unassembled WGS sequence"/>
</dbReference>